<reference evidence="2 3" key="1">
    <citation type="submission" date="2019-03" db="EMBL/GenBank/DDBJ databases">
        <title>Genomic Encyclopedia of Type Strains, Phase IV (KMG-IV): sequencing the most valuable type-strain genomes for metagenomic binning, comparative biology and taxonomic classification.</title>
        <authorList>
            <person name="Goeker M."/>
        </authorList>
    </citation>
    <scope>NUCLEOTIDE SEQUENCE [LARGE SCALE GENOMIC DNA]</scope>
    <source>
        <strain evidence="2 3">DSM 45934</strain>
    </source>
</reference>
<sequence length="211" mass="25091">MPTSTLSLVSQVPLWVTILVAFVGFVGVLSAQLIAAWREDRRWRREQEREELRWRRERQRELDNRDFDLRKDSYAQVISAVEAFDWIIYPIIKGFRRDPQLNAEDLADARRVREELRHSLGQVNLYAPTRFNDLLRGAMLPRSNLVMELINDQQDREKIETLWDSSQTGYRRMRAEMRRDLGLDAEDLPDDWAYDLSVRHYREELAEGETP</sequence>
<proteinExistence type="predicted"/>
<keyword evidence="1" id="KW-0472">Membrane</keyword>
<organism evidence="2 3">
    <name type="scientific">Actinocrispum wychmicini</name>
    <dbReference type="NCBI Taxonomy" id="1213861"/>
    <lineage>
        <taxon>Bacteria</taxon>
        <taxon>Bacillati</taxon>
        <taxon>Actinomycetota</taxon>
        <taxon>Actinomycetes</taxon>
        <taxon>Pseudonocardiales</taxon>
        <taxon>Pseudonocardiaceae</taxon>
        <taxon>Actinocrispum</taxon>
    </lineage>
</organism>
<accession>A0A4R2IX13</accession>
<comment type="caution">
    <text evidence="2">The sequence shown here is derived from an EMBL/GenBank/DDBJ whole genome shotgun (WGS) entry which is preliminary data.</text>
</comment>
<keyword evidence="1" id="KW-0812">Transmembrane</keyword>
<name>A0A4R2IX13_9PSEU</name>
<dbReference type="AlphaFoldDB" id="A0A4R2IX13"/>
<evidence type="ECO:0000313" key="2">
    <source>
        <dbReference type="EMBL" id="TCO49857.1"/>
    </source>
</evidence>
<feature type="transmembrane region" description="Helical" evidence="1">
    <location>
        <begin position="12"/>
        <end position="37"/>
    </location>
</feature>
<gene>
    <name evidence="2" type="ORF">EV192_114227</name>
</gene>
<evidence type="ECO:0000256" key="1">
    <source>
        <dbReference type="SAM" id="Phobius"/>
    </source>
</evidence>
<dbReference type="Proteomes" id="UP000295680">
    <property type="component" value="Unassembled WGS sequence"/>
</dbReference>
<dbReference type="EMBL" id="SLWS01000014">
    <property type="protein sequence ID" value="TCO49857.1"/>
    <property type="molecule type" value="Genomic_DNA"/>
</dbReference>
<keyword evidence="1" id="KW-1133">Transmembrane helix</keyword>
<protein>
    <submittedName>
        <fullName evidence="2">Uncharacterized protein</fullName>
    </submittedName>
</protein>
<evidence type="ECO:0000313" key="3">
    <source>
        <dbReference type="Proteomes" id="UP000295680"/>
    </source>
</evidence>
<keyword evidence="3" id="KW-1185">Reference proteome</keyword>